<evidence type="ECO:0000313" key="2">
    <source>
        <dbReference type="EMBL" id="SHJ80422.1"/>
    </source>
</evidence>
<dbReference type="CDD" id="cd00882">
    <property type="entry name" value="Ras_like_GTPase"/>
    <property type="match status" value="1"/>
</dbReference>
<dbReference type="Pfam" id="PF01926">
    <property type="entry name" value="MMR_HSR1"/>
    <property type="match status" value="1"/>
</dbReference>
<evidence type="ECO:0000313" key="3">
    <source>
        <dbReference type="Proteomes" id="UP000184387"/>
    </source>
</evidence>
<dbReference type="AlphaFoldDB" id="A0A1M6MAE5"/>
<dbReference type="GO" id="GO:0005525">
    <property type="term" value="F:GTP binding"/>
    <property type="evidence" value="ECO:0007669"/>
    <property type="project" value="InterPro"/>
</dbReference>
<reference evidence="2 3" key="1">
    <citation type="submission" date="2016-11" db="EMBL/GenBank/DDBJ databases">
        <authorList>
            <person name="Jaros S."/>
            <person name="Januszkiewicz K."/>
            <person name="Wedrychowicz H."/>
        </authorList>
    </citation>
    <scope>NUCLEOTIDE SEQUENCE [LARGE SCALE GENOMIC DNA]</scope>
    <source>
        <strain evidence="2 3">DSM 14916</strain>
    </source>
</reference>
<protein>
    <submittedName>
        <fullName evidence="2">50S ribosome-binding GTPase</fullName>
    </submittedName>
</protein>
<dbReference type="STRING" id="198092.SAMN02745194_03405"/>
<feature type="domain" description="G" evidence="1">
    <location>
        <begin position="34"/>
        <end position="153"/>
    </location>
</feature>
<sequence>MGILSRAWGVLRGAIPGLFRSGVAAPDWAARRARILLLGPTGAGKSALVNAILGEDTAESGSGAPVTAGARWHGRGSALPVALCDTRGLETGESAAQVARLEALLASLGPSRRPHLAWLVMNAETGRAFGGPGTLGALAEALRQAGIPCVVVLTHAEPGPDAHAALRARIANTMGDAPVVAVNTRPLRGADGTVLLPAHGLEQLWEASQPFLPAR</sequence>
<proteinExistence type="predicted"/>
<keyword evidence="3" id="KW-1185">Reference proteome</keyword>
<dbReference type="Proteomes" id="UP000184387">
    <property type="component" value="Unassembled WGS sequence"/>
</dbReference>
<dbReference type="InterPro" id="IPR006073">
    <property type="entry name" value="GTP-bd"/>
</dbReference>
<accession>A0A1M6MAE5</accession>
<dbReference type="InterPro" id="IPR027417">
    <property type="entry name" value="P-loop_NTPase"/>
</dbReference>
<evidence type="ECO:0000259" key="1">
    <source>
        <dbReference type="Pfam" id="PF01926"/>
    </source>
</evidence>
<name>A0A1M6MAE5_9PROT</name>
<organism evidence="2 3">
    <name type="scientific">Muricoccus roseus</name>
    <dbReference type="NCBI Taxonomy" id="198092"/>
    <lineage>
        <taxon>Bacteria</taxon>
        <taxon>Pseudomonadati</taxon>
        <taxon>Pseudomonadota</taxon>
        <taxon>Alphaproteobacteria</taxon>
        <taxon>Acetobacterales</taxon>
        <taxon>Roseomonadaceae</taxon>
        <taxon>Muricoccus</taxon>
    </lineage>
</organism>
<dbReference type="OrthoDB" id="238366at2"/>
<dbReference type="SUPFAM" id="SSF52540">
    <property type="entry name" value="P-loop containing nucleoside triphosphate hydrolases"/>
    <property type="match status" value="1"/>
</dbReference>
<dbReference type="Gene3D" id="3.40.50.300">
    <property type="entry name" value="P-loop containing nucleotide triphosphate hydrolases"/>
    <property type="match status" value="1"/>
</dbReference>
<dbReference type="RefSeq" id="WP_073136877.1">
    <property type="nucleotide sequence ID" value="NZ_FQZF01000021.1"/>
</dbReference>
<dbReference type="EMBL" id="FQZF01000021">
    <property type="protein sequence ID" value="SHJ80422.1"/>
    <property type="molecule type" value="Genomic_DNA"/>
</dbReference>
<gene>
    <name evidence="2" type="ORF">SAMN02745194_03405</name>
</gene>